<protein>
    <submittedName>
        <fullName evidence="1">Uncharacterized protein</fullName>
    </submittedName>
</protein>
<evidence type="ECO:0000313" key="1">
    <source>
        <dbReference type="EMBL" id="OKA30493.1"/>
    </source>
</evidence>
<gene>
    <name evidence="1" type="ORF">BJR07_29945</name>
</gene>
<dbReference type="EMBL" id="MPON01000037">
    <property type="protein sequence ID" value="OKA30493.1"/>
    <property type="molecule type" value="Genomic_DNA"/>
</dbReference>
<sequence>MGIRDRVLPEHVQRAELLEGKLREYMMNRKLLLSQCERSMNSGEYTVAQELKRLSDKQCEDVHAVEAELMDLYMQKQKNDQSFRNKERKEVLKIAKHLEAVSGSSEIVEEIEKSV</sequence>
<name>A0A1Q4L0L3_BACCE</name>
<dbReference type="Proteomes" id="UP000186535">
    <property type="component" value="Unassembled WGS sequence"/>
</dbReference>
<comment type="caution">
    <text evidence="1">The sequence shown here is derived from an EMBL/GenBank/DDBJ whole genome shotgun (WGS) entry which is preliminary data.</text>
</comment>
<dbReference type="AlphaFoldDB" id="A0A1Q4L0L3"/>
<reference evidence="1 2" key="1">
    <citation type="submission" date="2016-11" db="EMBL/GenBank/DDBJ databases">
        <title>Identification of Bacillus cereus isolated from egg-white.</title>
        <authorList>
            <person name="Soni A."/>
            <person name="Oey I."/>
            <person name="Silcock P."/>
            <person name="Bremer P."/>
        </authorList>
    </citation>
    <scope>NUCLEOTIDE SEQUENCE [LARGE SCALE GENOMIC DNA]</scope>
    <source>
        <strain evidence="1 2">NZAS03</strain>
    </source>
</reference>
<evidence type="ECO:0000313" key="2">
    <source>
        <dbReference type="Proteomes" id="UP000186535"/>
    </source>
</evidence>
<dbReference type="RefSeq" id="WP_073519181.1">
    <property type="nucleotide sequence ID" value="NZ_MPOM01000070.1"/>
</dbReference>
<proteinExistence type="predicted"/>
<accession>A0A1Q4L0L3</accession>
<organism evidence="1 2">
    <name type="scientific">Bacillus cereus</name>
    <dbReference type="NCBI Taxonomy" id="1396"/>
    <lineage>
        <taxon>Bacteria</taxon>
        <taxon>Bacillati</taxon>
        <taxon>Bacillota</taxon>
        <taxon>Bacilli</taxon>
        <taxon>Bacillales</taxon>
        <taxon>Bacillaceae</taxon>
        <taxon>Bacillus</taxon>
        <taxon>Bacillus cereus group</taxon>
    </lineage>
</organism>